<sequence>MSKNNYAIVVKVKRTPSTCPFLIIGGPSFSYALPIYAMDTTIQEKVKWFERLCPASHSENYGIERTMALPKSPPKAYP</sequence>
<evidence type="ECO:0000313" key="1">
    <source>
        <dbReference type="EMBL" id="KAF9512802.1"/>
    </source>
</evidence>
<dbReference type="AlphaFoldDB" id="A0A9P6AVQ6"/>
<comment type="caution">
    <text evidence="1">The sequence shown here is derived from an EMBL/GenBank/DDBJ whole genome shotgun (WGS) entry which is preliminary data.</text>
</comment>
<reference evidence="1" key="1">
    <citation type="journal article" date="2020" name="Nat. Commun.">
        <title>Large-scale genome sequencing of mycorrhizal fungi provides insights into the early evolution of symbiotic traits.</title>
        <authorList>
            <person name="Miyauchi S."/>
            <person name="Kiss E."/>
            <person name="Kuo A."/>
            <person name="Drula E."/>
            <person name="Kohler A."/>
            <person name="Sanchez-Garcia M."/>
            <person name="Morin E."/>
            <person name="Andreopoulos B."/>
            <person name="Barry K.W."/>
            <person name="Bonito G."/>
            <person name="Buee M."/>
            <person name="Carver A."/>
            <person name="Chen C."/>
            <person name="Cichocki N."/>
            <person name="Clum A."/>
            <person name="Culley D."/>
            <person name="Crous P.W."/>
            <person name="Fauchery L."/>
            <person name="Girlanda M."/>
            <person name="Hayes R.D."/>
            <person name="Keri Z."/>
            <person name="LaButti K."/>
            <person name="Lipzen A."/>
            <person name="Lombard V."/>
            <person name="Magnuson J."/>
            <person name="Maillard F."/>
            <person name="Murat C."/>
            <person name="Nolan M."/>
            <person name="Ohm R.A."/>
            <person name="Pangilinan J."/>
            <person name="Pereira M.F."/>
            <person name="Perotto S."/>
            <person name="Peter M."/>
            <person name="Pfister S."/>
            <person name="Riley R."/>
            <person name="Sitrit Y."/>
            <person name="Stielow J.B."/>
            <person name="Szollosi G."/>
            <person name="Zifcakova L."/>
            <person name="Stursova M."/>
            <person name="Spatafora J.W."/>
            <person name="Tedersoo L."/>
            <person name="Vaario L.M."/>
            <person name="Yamada A."/>
            <person name="Yan M."/>
            <person name="Wang P."/>
            <person name="Xu J."/>
            <person name="Bruns T."/>
            <person name="Baldrian P."/>
            <person name="Vilgalys R."/>
            <person name="Dunand C."/>
            <person name="Henrissat B."/>
            <person name="Grigoriev I.V."/>
            <person name="Hibbett D."/>
            <person name="Nagy L.G."/>
            <person name="Martin F.M."/>
        </authorList>
    </citation>
    <scope>NUCLEOTIDE SEQUENCE</scope>
    <source>
        <strain evidence="1">UP504</strain>
    </source>
</reference>
<protein>
    <submittedName>
        <fullName evidence="1">Uncharacterized protein</fullName>
    </submittedName>
</protein>
<evidence type="ECO:0000313" key="2">
    <source>
        <dbReference type="Proteomes" id="UP000886523"/>
    </source>
</evidence>
<dbReference type="EMBL" id="MU128982">
    <property type="protein sequence ID" value="KAF9512802.1"/>
    <property type="molecule type" value="Genomic_DNA"/>
</dbReference>
<accession>A0A9P6AVQ6</accession>
<name>A0A9P6AVQ6_9AGAM</name>
<keyword evidence="2" id="KW-1185">Reference proteome</keyword>
<organism evidence="1 2">
    <name type="scientific">Hydnum rufescens UP504</name>
    <dbReference type="NCBI Taxonomy" id="1448309"/>
    <lineage>
        <taxon>Eukaryota</taxon>
        <taxon>Fungi</taxon>
        <taxon>Dikarya</taxon>
        <taxon>Basidiomycota</taxon>
        <taxon>Agaricomycotina</taxon>
        <taxon>Agaricomycetes</taxon>
        <taxon>Cantharellales</taxon>
        <taxon>Hydnaceae</taxon>
        <taxon>Hydnum</taxon>
    </lineage>
</organism>
<proteinExistence type="predicted"/>
<dbReference type="Proteomes" id="UP000886523">
    <property type="component" value="Unassembled WGS sequence"/>
</dbReference>
<gene>
    <name evidence="1" type="ORF">BS47DRAFT_1345077</name>
</gene>